<protein>
    <recommendedName>
        <fullName evidence="3">Shikimate kinase</fullName>
    </recommendedName>
</protein>
<dbReference type="CDD" id="cd02019">
    <property type="entry name" value="NK"/>
    <property type="match status" value="1"/>
</dbReference>
<evidence type="ECO:0000313" key="1">
    <source>
        <dbReference type="EMBL" id="MFC5909320.1"/>
    </source>
</evidence>
<dbReference type="InterPro" id="IPR027417">
    <property type="entry name" value="P-loop_NTPase"/>
</dbReference>
<evidence type="ECO:0000313" key="2">
    <source>
        <dbReference type="Proteomes" id="UP001596174"/>
    </source>
</evidence>
<dbReference type="SUPFAM" id="SSF52540">
    <property type="entry name" value="P-loop containing nucleoside triphosphate hydrolases"/>
    <property type="match status" value="1"/>
</dbReference>
<evidence type="ECO:0008006" key="3">
    <source>
        <dbReference type="Google" id="ProtNLM"/>
    </source>
</evidence>
<name>A0ABW1G3K5_9ACTN</name>
<dbReference type="Proteomes" id="UP001596174">
    <property type="component" value="Unassembled WGS sequence"/>
</dbReference>
<organism evidence="1 2">
    <name type="scientific">Streptacidiphilus monticola</name>
    <dbReference type="NCBI Taxonomy" id="2161674"/>
    <lineage>
        <taxon>Bacteria</taxon>
        <taxon>Bacillati</taxon>
        <taxon>Actinomycetota</taxon>
        <taxon>Actinomycetes</taxon>
        <taxon>Kitasatosporales</taxon>
        <taxon>Streptomycetaceae</taxon>
        <taxon>Streptacidiphilus</taxon>
    </lineage>
</organism>
<proteinExistence type="predicted"/>
<gene>
    <name evidence="1" type="ORF">ACFP3V_19135</name>
</gene>
<dbReference type="Gene3D" id="3.40.50.300">
    <property type="entry name" value="P-loop containing nucleotide triphosphate hydrolases"/>
    <property type="match status" value="1"/>
</dbReference>
<keyword evidence="2" id="KW-1185">Reference proteome</keyword>
<reference evidence="2" key="1">
    <citation type="journal article" date="2019" name="Int. J. Syst. Evol. Microbiol.">
        <title>The Global Catalogue of Microorganisms (GCM) 10K type strain sequencing project: providing services to taxonomists for standard genome sequencing and annotation.</title>
        <authorList>
            <consortium name="The Broad Institute Genomics Platform"/>
            <consortium name="The Broad Institute Genome Sequencing Center for Infectious Disease"/>
            <person name="Wu L."/>
            <person name="Ma J."/>
        </authorList>
    </citation>
    <scope>NUCLEOTIDE SEQUENCE [LARGE SCALE GENOMIC DNA]</scope>
    <source>
        <strain evidence="2">JCM 4816</strain>
    </source>
</reference>
<dbReference type="RefSeq" id="WP_380585008.1">
    <property type="nucleotide sequence ID" value="NZ_JBHSQJ010000078.1"/>
</dbReference>
<comment type="caution">
    <text evidence="1">The sequence shown here is derived from an EMBL/GenBank/DDBJ whole genome shotgun (WGS) entry which is preliminary data.</text>
</comment>
<sequence length="229" mass="25120">MTPPYARALGDLDRLRDRLRHVRWLGGGSGAGKSTVARHLAARYGLHLYGTDAAMPDHARRARPEATPLLQEFTAMDMDARWLDRSPETMLATFHWFAGEGFDLIVEDLLQLPTTTPVLAEGFRLLPGLVAPLLTDPAHQAVWLLPTPDFRRAAFAHRGSLWSIAGRTSDPERALTHLLTRDALFTDRLRGETASAGLPSVTVTPATTEPALTAHVAEVFSLCRGRGRS</sequence>
<dbReference type="EMBL" id="JBHSQJ010000078">
    <property type="protein sequence ID" value="MFC5909320.1"/>
    <property type="molecule type" value="Genomic_DNA"/>
</dbReference>
<accession>A0ABW1G3K5</accession>